<accession>A0A4R6DSH1</accession>
<dbReference type="EMBL" id="SNVX01000028">
    <property type="protein sequence ID" value="TDN48075.1"/>
    <property type="molecule type" value="Genomic_DNA"/>
</dbReference>
<reference evidence="2 3" key="1">
    <citation type="submission" date="2019-03" db="EMBL/GenBank/DDBJ databases">
        <title>Genomic analyses of the natural microbiome of Caenorhabditis elegans.</title>
        <authorList>
            <person name="Samuel B."/>
        </authorList>
    </citation>
    <scope>NUCLEOTIDE SEQUENCE [LARGE SCALE GENOMIC DNA]</scope>
    <source>
        <strain evidence="2 3">BIGb0156</strain>
    </source>
</reference>
<keyword evidence="1" id="KW-0472">Membrane</keyword>
<sequence>MEPKEAQADSNPNLRNAKVFSERKMKAGIPQQMFVLLVFLNIFSLILTVKFFSVFSVFGFGVFMALTVIPVVIIHKDDRDAWVVWRKVIFSSVNLSNEKTTTRKVSFIKLSSNTGN</sequence>
<comment type="caution">
    <text evidence="2">The sequence shown here is derived from an EMBL/GenBank/DDBJ whole genome shotgun (WGS) entry which is preliminary data.</text>
</comment>
<name>A0A4R6DSH1_SCAGO</name>
<organism evidence="2 3">
    <name type="scientific">Scandinavium goeteborgense</name>
    <dbReference type="NCBI Taxonomy" id="1851514"/>
    <lineage>
        <taxon>Bacteria</taxon>
        <taxon>Pseudomonadati</taxon>
        <taxon>Pseudomonadota</taxon>
        <taxon>Gammaproteobacteria</taxon>
        <taxon>Enterobacterales</taxon>
        <taxon>Enterobacteriaceae</taxon>
        <taxon>Scandinavium</taxon>
    </lineage>
</organism>
<evidence type="ECO:0000313" key="3">
    <source>
        <dbReference type="Proteomes" id="UP000295530"/>
    </source>
</evidence>
<proteinExistence type="predicted"/>
<evidence type="ECO:0000313" key="2">
    <source>
        <dbReference type="EMBL" id="TDN48075.1"/>
    </source>
</evidence>
<keyword evidence="1" id="KW-1133">Transmembrane helix</keyword>
<feature type="transmembrane region" description="Helical" evidence="1">
    <location>
        <begin position="33"/>
        <end position="49"/>
    </location>
</feature>
<keyword evidence="1" id="KW-0812">Transmembrane</keyword>
<evidence type="ECO:0000256" key="1">
    <source>
        <dbReference type="SAM" id="Phobius"/>
    </source>
</evidence>
<dbReference type="Proteomes" id="UP000295530">
    <property type="component" value="Unassembled WGS sequence"/>
</dbReference>
<feature type="transmembrane region" description="Helical" evidence="1">
    <location>
        <begin position="55"/>
        <end position="74"/>
    </location>
</feature>
<protein>
    <submittedName>
        <fullName evidence="2">Uncharacterized protein</fullName>
    </submittedName>
</protein>
<dbReference type="AlphaFoldDB" id="A0A4R6DSH1"/>
<dbReference type="RefSeq" id="WP_247904387.1">
    <property type="nucleotide sequence ID" value="NZ_SNVX01000028.1"/>
</dbReference>
<keyword evidence="3" id="KW-1185">Reference proteome</keyword>
<gene>
    <name evidence="2" type="ORF">EC847_12826</name>
</gene>